<organism evidence="1">
    <name type="scientific">Cacopsylla melanoneura</name>
    <dbReference type="NCBI Taxonomy" id="428564"/>
    <lineage>
        <taxon>Eukaryota</taxon>
        <taxon>Metazoa</taxon>
        <taxon>Ecdysozoa</taxon>
        <taxon>Arthropoda</taxon>
        <taxon>Hexapoda</taxon>
        <taxon>Insecta</taxon>
        <taxon>Pterygota</taxon>
        <taxon>Neoptera</taxon>
        <taxon>Paraneoptera</taxon>
        <taxon>Hemiptera</taxon>
        <taxon>Sternorrhyncha</taxon>
        <taxon>Psylloidea</taxon>
        <taxon>Psyllidae</taxon>
        <taxon>Psyllinae</taxon>
        <taxon>Cacopsylla</taxon>
    </lineage>
</organism>
<protein>
    <submittedName>
        <fullName evidence="1">Uncharacterized protein</fullName>
    </submittedName>
</protein>
<evidence type="ECO:0000313" key="1">
    <source>
        <dbReference type="EMBL" id="CAG6769757.1"/>
    </source>
</evidence>
<name>A0A8D9ARA9_9HEMI</name>
<dbReference type="AlphaFoldDB" id="A0A8D9ARA9"/>
<proteinExistence type="predicted"/>
<dbReference type="EMBL" id="HBUF01579817">
    <property type="protein sequence ID" value="CAG6769757.1"/>
    <property type="molecule type" value="Transcribed_RNA"/>
</dbReference>
<sequence>MKGIMEKLYITGTLVKHIKQSKTNNKSASGYTPNCVLLLPRTIHINNNNNNNEKCVNQNQTQDSHIKTQKKINSGGVRKAILNIRQEEDRDTIKLKPKGRRKTLTKIKPVLRTPLHMTQSVFPNSSLGCTMEYYLTQFNMFRDSDEAKTVISDYLRGGPEVQRNEPSELNSFRHIYGQLYGIHLDHVKKKVENERDKGGLGGIGKKTSLHIHQNCTCVSHDVTTE</sequence>
<dbReference type="EMBL" id="HBUF01579816">
    <property type="protein sequence ID" value="CAG6769756.1"/>
    <property type="molecule type" value="Transcribed_RNA"/>
</dbReference>
<accession>A0A8D9ARA9</accession>
<reference evidence="1" key="1">
    <citation type="submission" date="2021-05" db="EMBL/GenBank/DDBJ databases">
        <authorList>
            <person name="Alioto T."/>
            <person name="Alioto T."/>
            <person name="Gomez Garrido J."/>
        </authorList>
    </citation>
    <scope>NUCLEOTIDE SEQUENCE</scope>
</reference>